<dbReference type="AlphaFoldDB" id="A0A0E9W4X6"/>
<name>A0A0E9W4X6_ANGAN</name>
<reference evidence="1" key="2">
    <citation type="journal article" date="2015" name="Fish Shellfish Immunol.">
        <title>Early steps in the European eel (Anguilla anguilla)-Vibrio vulnificus interaction in the gills: Role of the RtxA13 toxin.</title>
        <authorList>
            <person name="Callol A."/>
            <person name="Pajuelo D."/>
            <person name="Ebbesson L."/>
            <person name="Teles M."/>
            <person name="MacKenzie S."/>
            <person name="Amaro C."/>
        </authorList>
    </citation>
    <scope>NUCLEOTIDE SEQUENCE</scope>
</reference>
<proteinExistence type="predicted"/>
<evidence type="ECO:0000313" key="1">
    <source>
        <dbReference type="EMBL" id="JAH85397.1"/>
    </source>
</evidence>
<accession>A0A0E9W4X6</accession>
<sequence>MPPLLKPQRAQTQNCLTAERSRSCCKETLIQTMKPSVHERILRIFLISTKIHQQVGALAQSPGLPAEHVLRPLEKVITVSLRYKFKDI</sequence>
<reference evidence="1" key="1">
    <citation type="submission" date="2014-11" db="EMBL/GenBank/DDBJ databases">
        <authorList>
            <person name="Amaro Gonzalez C."/>
        </authorList>
    </citation>
    <scope>NUCLEOTIDE SEQUENCE</scope>
</reference>
<organism evidence="1">
    <name type="scientific">Anguilla anguilla</name>
    <name type="common">European freshwater eel</name>
    <name type="synonym">Muraena anguilla</name>
    <dbReference type="NCBI Taxonomy" id="7936"/>
    <lineage>
        <taxon>Eukaryota</taxon>
        <taxon>Metazoa</taxon>
        <taxon>Chordata</taxon>
        <taxon>Craniata</taxon>
        <taxon>Vertebrata</taxon>
        <taxon>Euteleostomi</taxon>
        <taxon>Actinopterygii</taxon>
        <taxon>Neopterygii</taxon>
        <taxon>Teleostei</taxon>
        <taxon>Anguilliformes</taxon>
        <taxon>Anguillidae</taxon>
        <taxon>Anguilla</taxon>
    </lineage>
</organism>
<protein>
    <submittedName>
        <fullName evidence="1">Uncharacterized protein</fullName>
    </submittedName>
</protein>
<dbReference type="EMBL" id="GBXM01023180">
    <property type="protein sequence ID" value="JAH85397.1"/>
    <property type="molecule type" value="Transcribed_RNA"/>
</dbReference>